<feature type="compositionally biased region" description="Polar residues" evidence="1">
    <location>
        <begin position="61"/>
        <end position="72"/>
    </location>
</feature>
<dbReference type="Proteomes" id="UP001165083">
    <property type="component" value="Unassembled WGS sequence"/>
</dbReference>
<feature type="compositionally biased region" description="Polar residues" evidence="1">
    <location>
        <begin position="1"/>
        <end position="10"/>
    </location>
</feature>
<evidence type="ECO:0000256" key="1">
    <source>
        <dbReference type="SAM" id="MobiDB-lite"/>
    </source>
</evidence>
<feature type="region of interest" description="Disordered" evidence="1">
    <location>
        <begin position="52"/>
        <end position="72"/>
    </location>
</feature>
<comment type="caution">
    <text evidence="2">The sequence shown here is derived from an EMBL/GenBank/DDBJ whole genome shotgun (WGS) entry which is preliminary data.</text>
</comment>
<feature type="region of interest" description="Disordered" evidence="1">
    <location>
        <begin position="1"/>
        <end position="32"/>
    </location>
</feature>
<protein>
    <submittedName>
        <fullName evidence="2">Unnamed protein product</fullName>
    </submittedName>
</protein>
<sequence length="111" mass="11936">MPANHPSAQASFEWPPSSIATSRHHSTSLSSDDQAIDSAILSVLANCDVEELEDSFGGGPPSNNSYQSSTNYVGSEDTEMLPVAMECFKISENATLPTETQEIVMNDPKRS</sequence>
<name>A0A9W7CL73_9STRA</name>
<evidence type="ECO:0000313" key="3">
    <source>
        <dbReference type="Proteomes" id="UP001165083"/>
    </source>
</evidence>
<organism evidence="2 3">
    <name type="scientific">Phytophthora lilii</name>
    <dbReference type="NCBI Taxonomy" id="2077276"/>
    <lineage>
        <taxon>Eukaryota</taxon>
        <taxon>Sar</taxon>
        <taxon>Stramenopiles</taxon>
        <taxon>Oomycota</taxon>
        <taxon>Peronosporomycetes</taxon>
        <taxon>Peronosporales</taxon>
        <taxon>Peronosporaceae</taxon>
        <taxon>Phytophthora</taxon>
    </lineage>
</organism>
<evidence type="ECO:0000313" key="2">
    <source>
        <dbReference type="EMBL" id="GMF35191.1"/>
    </source>
</evidence>
<dbReference type="EMBL" id="BSXW01001256">
    <property type="protein sequence ID" value="GMF35191.1"/>
    <property type="molecule type" value="Genomic_DNA"/>
</dbReference>
<keyword evidence="3" id="KW-1185">Reference proteome</keyword>
<dbReference type="OrthoDB" id="21530at2759"/>
<accession>A0A9W7CL73</accession>
<proteinExistence type="predicted"/>
<reference evidence="2" key="1">
    <citation type="submission" date="2023-04" db="EMBL/GenBank/DDBJ databases">
        <title>Phytophthora lilii NBRC 32176.</title>
        <authorList>
            <person name="Ichikawa N."/>
            <person name="Sato H."/>
            <person name="Tonouchi N."/>
        </authorList>
    </citation>
    <scope>NUCLEOTIDE SEQUENCE</scope>
    <source>
        <strain evidence="2">NBRC 32176</strain>
    </source>
</reference>
<gene>
    <name evidence="2" type="ORF">Plil01_001496000</name>
</gene>
<dbReference type="AlphaFoldDB" id="A0A9W7CL73"/>